<evidence type="ECO:0000256" key="2">
    <source>
        <dbReference type="ARBA" id="ARBA00023315"/>
    </source>
</evidence>
<dbReference type="PROSITE" id="PS51186">
    <property type="entry name" value="GNAT"/>
    <property type="match status" value="1"/>
</dbReference>
<dbReference type="GO" id="GO:0016747">
    <property type="term" value="F:acyltransferase activity, transferring groups other than amino-acyl groups"/>
    <property type="evidence" value="ECO:0007669"/>
    <property type="project" value="InterPro"/>
</dbReference>
<protein>
    <submittedName>
        <fullName evidence="5">N-acetyltransferase</fullName>
    </submittedName>
</protein>
<dbReference type="Gene3D" id="3.40.630.30">
    <property type="match status" value="1"/>
</dbReference>
<feature type="domain" description="N-acetyltransferase" evidence="4">
    <location>
        <begin position="32"/>
        <end position="193"/>
    </location>
</feature>
<organism evidence="5 6">
    <name type="scientific">Pseudokineococcus marinus</name>
    <dbReference type="NCBI Taxonomy" id="351215"/>
    <lineage>
        <taxon>Bacteria</taxon>
        <taxon>Bacillati</taxon>
        <taxon>Actinomycetota</taxon>
        <taxon>Actinomycetes</taxon>
        <taxon>Kineosporiales</taxon>
        <taxon>Kineosporiaceae</taxon>
        <taxon>Pseudokineococcus</taxon>
    </lineage>
</organism>
<dbReference type="EMBL" id="JABEMA010000374">
    <property type="protein sequence ID" value="NNH24498.1"/>
    <property type="molecule type" value="Genomic_DNA"/>
</dbReference>
<evidence type="ECO:0000313" key="5">
    <source>
        <dbReference type="EMBL" id="NNH24498.1"/>
    </source>
</evidence>
<reference evidence="5 6" key="1">
    <citation type="submission" date="2020-05" db="EMBL/GenBank/DDBJ databases">
        <title>MicrobeNet Type strains.</title>
        <authorList>
            <person name="Nicholson A.C."/>
        </authorList>
    </citation>
    <scope>NUCLEOTIDE SEQUENCE [LARGE SCALE GENOMIC DNA]</scope>
    <source>
        <strain evidence="5 6">JCM 14547</strain>
    </source>
</reference>
<keyword evidence="1 5" id="KW-0808">Transferase</keyword>
<accession>A0A849C4F3</accession>
<dbReference type="Pfam" id="PF00583">
    <property type="entry name" value="Acetyltransf_1"/>
    <property type="match status" value="1"/>
</dbReference>
<keyword evidence="2" id="KW-0012">Acyltransferase</keyword>
<sequence length="206" mass="21875">MEAGAPWTPERRAAARPRSVVREVPGSEGGDALVRDATVEDAAACAALYAPYVLATAATFETEPPDAAETARRITASQREHAWLVLVDGDEVLGEAHATPFRPRPAYRWTCETTVHLAPAATGRGLGRLLYGALLDRLAARGLLTATAVVALPNPASEALHAALGFAPVGTFARAGWKLGVWRDVAWYQRPLGEGPREGVHPVEPS</sequence>
<evidence type="ECO:0000259" key="4">
    <source>
        <dbReference type="PROSITE" id="PS51186"/>
    </source>
</evidence>
<gene>
    <name evidence="5" type="ORF">HLB09_15655</name>
</gene>
<name>A0A849C4F3_9ACTN</name>
<evidence type="ECO:0000256" key="1">
    <source>
        <dbReference type="ARBA" id="ARBA00022679"/>
    </source>
</evidence>
<dbReference type="InterPro" id="IPR016181">
    <property type="entry name" value="Acyl_CoA_acyltransferase"/>
</dbReference>
<comment type="caution">
    <text evidence="5">The sequence shown here is derived from an EMBL/GenBank/DDBJ whole genome shotgun (WGS) entry which is preliminary data.</text>
</comment>
<dbReference type="PANTHER" id="PTHR43072:SF23">
    <property type="entry name" value="UPF0039 PROTEIN C11D3.02C"/>
    <property type="match status" value="1"/>
</dbReference>
<dbReference type="Proteomes" id="UP000555552">
    <property type="component" value="Unassembled WGS sequence"/>
</dbReference>
<evidence type="ECO:0000256" key="3">
    <source>
        <dbReference type="SAM" id="MobiDB-lite"/>
    </source>
</evidence>
<dbReference type="AlphaFoldDB" id="A0A849C4F3"/>
<dbReference type="InterPro" id="IPR000182">
    <property type="entry name" value="GNAT_dom"/>
</dbReference>
<proteinExistence type="predicted"/>
<evidence type="ECO:0000313" key="6">
    <source>
        <dbReference type="Proteomes" id="UP000555552"/>
    </source>
</evidence>
<dbReference type="PANTHER" id="PTHR43072">
    <property type="entry name" value="N-ACETYLTRANSFERASE"/>
    <property type="match status" value="1"/>
</dbReference>
<keyword evidence="6" id="KW-1185">Reference proteome</keyword>
<dbReference type="CDD" id="cd04301">
    <property type="entry name" value="NAT_SF"/>
    <property type="match status" value="1"/>
</dbReference>
<dbReference type="SUPFAM" id="SSF55729">
    <property type="entry name" value="Acyl-CoA N-acyltransferases (Nat)"/>
    <property type="match status" value="1"/>
</dbReference>
<feature type="region of interest" description="Disordered" evidence="3">
    <location>
        <begin position="1"/>
        <end position="30"/>
    </location>
</feature>